<reference evidence="1" key="1">
    <citation type="submission" date="2019-05" db="EMBL/GenBank/DDBJ databases">
        <title>Metatranscriptomic reconstruction reveals RNA viruses with the potential to shape carbon cycling in soil.</title>
        <authorList>
            <person name="Starr E.P."/>
            <person name="Nuccio E."/>
            <person name="Pett-Ridge J."/>
            <person name="Banfield J.F."/>
            <person name="Firestone M.K."/>
        </authorList>
    </citation>
    <scope>NUCLEOTIDE SEQUENCE</scope>
    <source>
        <strain evidence="1">H1_Rhizo_Litter_1_scaffold_273</strain>
    </source>
</reference>
<accession>A0A514DD54</accession>
<protein>
    <submittedName>
        <fullName evidence="1">Uncharacterized protein</fullName>
    </submittedName>
</protein>
<organism evidence="1">
    <name type="scientific">Leviviridae sp</name>
    <dbReference type="NCBI Taxonomy" id="2027243"/>
    <lineage>
        <taxon>Viruses</taxon>
        <taxon>Riboviria</taxon>
        <taxon>Orthornavirae</taxon>
        <taxon>Lenarviricota</taxon>
        <taxon>Leviviricetes</taxon>
        <taxon>Norzivirales</taxon>
        <taxon>Fiersviridae</taxon>
    </lineage>
</organism>
<proteinExistence type="predicted"/>
<dbReference type="EMBL" id="MN036313">
    <property type="protein sequence ID" value="QDH91551.1"/>
    <property type="molecule type" value="Genomic_RNA"/>
</dbReference>
<gene>
    <name evidence="1" type="ORF">H1RhizoLitter1273_000001</name>
</gene>
<name>A0A514DD54_9VIRU</name>
<sequence length="79" mass="9514">MTTKTKIWIVNFQVKGVKSWLYSYVRCSAKKLESFDWSAYELHNAYWVEMERKIASSNLFTFRQFTAEIRESFLESLED</sequence>
<evidence type="ECO:0000313" key="1">
    <source>
        <dbReference type="EMBL" id="QDH91551.1"/>
    </source>
</evidence>